<name>A0A8H3ZN56_9PEZI</name>
<feature type="chain" id="PRO_5034930081" evidence="1">
    <location>
        <begin position="20"/>
        <end position="201"/>
    </location>
</feature>
<accession>A0A8H3ZN56</accession>
<dbReference type="PANTHER" id="PTHR35605:SF1">
    <property type="entry name" value="ECP2 EFFECTOR PROTEIN DOMAIN-CONTAINING PROTEIN-RELATED"/>
    <property type="match status" value="1"/>
</dbReference>
<evidence type="ECO:0000313" key="2">
    <source>
        <dbReference type="EMBL" id="KAF0319916.1"/>
    </source>
</evidence>
<organism evidence="2 3">
    <name type="scientific">Colletotrichum asianum</name>
    <dbReference type="NCBI Taxonomy" id="702518"/>
    <lineage>
        <taxon>Eukaryota</taxon>
        <taxon>Fungi</taxon>
        <taxon>Dikarya</taxon>
        <taxon>Ascomycota</taxon>
        <taxon>Pezizomycotina</taxon>
        <taxon>Sordariomycetes</taxon>
        <taxon>Hypocreomycetidae</taxon>
        <taxon>Glomerellales</taxon>
        <taxon>Glomerellaceae</taxon>
        <taxon>Colletotrichum</taxon>
        <taxon>Colletotrichum gloeosporioides species complex</taxon>
    </lineage>
</organism>
<feature type="signal peptide" evidence="1">
    <location>
        <begin position="1"/>
        <end position="19"/>
    </location>
</feature>
<comment type="caution">
    <text evidence="2">The sequence shown here is derived from an EMBL/GenBank/DDBJ whole genome shotgun (WGS) entry which is preliminary data.</text>
</comment>
<evidence type="ECO:0000313" key="3">
    <source>
        <dbReference type="Proteomes" id="UP000434172"/>
    </source>
</evidence>
<gene>
    <name evidence="2" type="ORF">GQ607_012859</name>
</gene>
<dbReference type="EMBL" id="WOWK01000089">
    <property type="protein sequence ID" value="KAF0319916.1"/>
    <property type="molecule type" value="Genomic_DNA"/>
</dbReference>
<dbReference type="Proteomes" id="UP000434172">
    <property type="component" value="Unassembled WGS sequence"/>
</dbReference>
<evidence type="ECO:0000256" key="1">
    <source>
        <dbReference type="SAM" id="SignalP"/>
    </source>
</evidence>
<keyword evidence="3" id="KW-1185">Reference proteome</keyword>
<reference evidence="2 3" key="1">
    <citation type="submission" date="2019-12" db="EMBL/GenBank/DDBJ databases">
        <title>A genome sequence resource for the geographically widespread anthracnose pathogen Colletotrichum asianum.</title>
        <authorList>
            <person name="Meng Y."/>
        </authorList>
    </citation>
    <scope>NUCLEOTIDE SEQUENCE [LARGE SCALE GENOMIC DNA]</scope>
    <source>
        <strain evidence="2 3">ICMP 18580</strain>
    </source>
</reference>
<protein>
    <submittedName>
        <fullName evidence="2">Uncharacterized protein</fullName>
    </submittedName>
</protein>
<dbReference type="AlphaFoldDB" id="A0A8H3ZN56"/>
<proteinExistence type="predicted"/>
<keyword evidence="1" id="KW-0732">Signal</keyword>
<dbReference type="OrthoDB" id="3552888at2759"/>
<sequence length="201" mass="22459">MRFANFIALSAPLAFMAQALKAPIEGYDVWEPEWDIDGEHFKGSVQEVVRQLETMRPEMVHALHLEANYSSVLANDPTDPLPLGDFDVQCQKLHEASVSAWWEGVKYLRKVPGKPVGGPGPGSCGRVSCSWNMGIWFCNDDTKQKVLDTYRHIADGAEAAYWKCTGPPYFEYLASGQAFHKTDNWNVMAQAVDTGDESQRC</sequence>
<dbReference type="PANTHER" id="PTHR35605">
    <property type="entry name" value="ECP2 EFFECTOR PROTEIN DOMAIN-CONTAINING PROTEIN-RELATED"/>
    <property type="match status" value="1"/>
</dbReference>